<dbReference type="InterPro" id="IPR018060">
    <property type="entry name" value="HTH_AraC"/>
</dbReference>
<dbReference type="PROSITE" id="PS01124">
    <property type="entry name" value="HTH_ARAC_FAMILY_2"/>
    <property type="match status" value="1"/>
</dbReference>
<dbReference type="SMART" id="SM00342">
    <property type="entry name" value="HTH_ARAC"/>
    <property type="match status" value="1"/>
</dbReference>
<dbReference type="FunFam" id="1.10.10.10:FF:000214">
    <property type="entry name" value="Methylated-DNA--protein-cysteine methyltransferase"/>
    <property type="match status" value="1"/>
</dbReference>
<dbReference type="Gene3D" id="3.30.160.70">
    <property type="entry name" value="Methylated DNA-protein cysteine methyltransferase domain"/>
    <property type="match status" value="1"/>
</dbReference>
<dbReference type="Pfam" id="PF01035">
    <property type="entry name" value="DNA_binding_1"/>
    <property type="match status" value="1"/>
</dbReference>
<protein>
    <recommendedName>
        <fullName evidence="3">methylated-DNA--[protein]-cysteine S-methyltransferase</fullName>
        <ecNumber evidence="3">2.1.1.63</ecNumber>
    </recommendedName>
</protein>
<dbReference type="KEGG" id="ptes:JQU52_11880"/>
<dbReference type="InterPro" id="IPR036217">
    <property type="entry name" value="MethylDNA_cys_MeTrfase_DNAb"/>
</dbReference>
<comment type="catalytic activity">
    <reaction evidence="10">
        <text>a 6-O-methyl-2'-deoxyguanosine in DNA + L-cysteinyl-[protein] = S-methyl-L-cysteinyl-[protein] + a 2'-deoxyguanosine in DNA</text>
        <dbReference type="Rhea" id="RHEA:24000"/>
        <dbReference type="Rhea" id="RHEA-COMP:10131"/>
        <dbReference type="Rhea" id="RHEA-COMP:10132"/>
        <dbReference type="Rhea" id="RHEA-COMP:11367"/>
        <dbReference type="Rhea" id="RHEA-COMP:11368"/>
        <dbReference type="ChEBI" id="CHEBI:29950"/>
        <dbReference type="ChEBI" id="CHEBI:82612"/>
        <dbReference type="ChEBI" id="CHEBI:85445"/>
        <dbReference type="ChEBI" id="CHEBI:85448"/>
        <dbReference type="EC" id="2.1.1.63"/>
    </reaction>
</comment>
<dbReference type="SUPFAM" id="SSF46767">
    <property type="entry name" value="Methylated DNA-protein cysteine methyltransferase, C-terminal domain"/>
    <property type="match status" value="1"/>
</dbReference>
<evidence type="ECO:0000256" key="2">
    <source>
        <dbReference type="ARBA" id="ARBA00008711"/>
    </source>
</evidence>
<evidence type="ECO:0000256" key="6">
    <source>
        <dbReference type="ARBA" id="ARBA00022763"/>
    </source>
</evidence>
<dbReference type="GO" id="GO:0032259">
    <property type="term" value="P:methylation"/>
    <property type="evidence" value="ECO:0007669"/>
    <property type="project" value="UniProtKB-KW"/>
</dbReference>
<keyword evidence="13" id="KW-1185">Reference proteome</keyword>
<evidence type="ECO:0000256" key="1">
    <source>
        <dbReference type="ARBA" id="ARBA00001286"/>
    </source>
</evidence>
<dbReference type="EMBL" id="CP069798">
    <property type="protein sequence ID" value="QRQ81400.1"/>
    <property type="molecule type" value="Genomic_DNA"/>
</dbReference>
<keyword evidence="5 12" id="KW-0808">Transferase</keyword>
<evidence type="ECO:0000313" key="12">
    <source>
        <dbReference type="EMBL" id="QRQ81400.1"/>
    </source>
</evidence>
<dbReference type="PANTHER" id="PTHR10815">
    <property type="entry name" value="METHYLATED-DNA--PROTEIN-CYSTEINE METHYLTRANSFERASE"/>
    <property type="match status" value="1"/>
</dbReference>
<accession>A0A892ZFQ7</accession>
<keyword evidence="9" id="KW-0234">DNA repair</keyword>
<evidence type="ECO:0000256" key="4">
    <source>
        <dbReference type="ARBA" id="ARBA00022603"/>
    </source>
</evidence>
<evidence type="ECO:0000256" key="8">
    <source>
        <dbReference type="ARBA" id="ARBA00023163"/>
    </source>
</evidence>
<dbReference type="SUPFAM" id="SSF53155">
    <property type="entry name" value="Methylated DNA-protein cysteine methyltransferase domain"/>
    <property type="match status" value="1"/>
</dbReference>
<keyword evidence="7" id="KW-0805">Transcription regulation</keyword>
<name>A0A892ZFQ7_9NEIS</name>
<organism evidence="12 13">
    <name type="scientific">Paralysiella testudinis</name>
    <dbReference type="NCBI Taxonomy" id="2809020"/>
    <lineage>
        <taxon>Bacteria</taxon>
        <taxon>Pseudomonadati</taxon>
        <taxon>Pseudomonadota</taxon>
        <taxon>Betaproteobacteria</taxon>
        <taxon>Neisseriales</taxon>
        <taxon>Neisseriaceae</taxon>
        <taxon>Paralysiella</taxon>
    </lineage>
</organism>
<dbReference type="GO" id="GO:0003908">
    <property type="term" value="F:methylated-DNA-[protein]-cysteine S-methyltransferase activity"/>
    <property type="evidence" value="ECO:0007669"/>
    <property type="project" value="UniProtKB-EC"/>
</dbReference>
<dbReference type="CDD" id="cd06445">
    <property type="entry name" value="ATase"/>
    <property type="match status" value="1"/>
</dbReference>
<comment type="similarity">
    <text evidence="2">Belongs to the MGMT family.</text>
</comment>
<dbReference type="InterPro" id="IPR036631">
    <property type="entry name" value="MGMT_N_sf"/>
</dbReference>
<dbReference type="EC" id="2.1.1.63" evidence="3"/>
<sequence length="278" mass="29593">MNSEQIQFARMAAAIEYLYDHAHEQPSLAAVAAQVHVSAAHLQRQFQAWAGVSPKKMLQHISIKHAKQVLQQQGSVQEAAWQAGLSGGGRLHDLFVHIEGMTPGEYKSGGAGLRIDYAFAPTPFGEVLVAATAKGVCFMAFADERAQALADLAAEYPAAERVPQAHPLHARALAVFGGGTPDTVPLHLKGTPFQLKVWQALLQIPSGCLKSYGSIAEAIGQTNAARAVGSAVGSNPVAVLIPCHRVIRESGIIGGYRWQRGRKMALLAKELAPTQAAE</sequence>
<evidence type="ECO:0000313" key="13">
    <source>
        <dbReference type="Proteomes" id="UP000653156"/>
    </source>
</evidence>
<dbReference type="Gene3D" id="1.10.10.60">
    <property type="entry name" value="Homeodomain-like"/>
    <property type="match status" value="1"/>
</dbReference>
<keyword evidence="8" id="KW-0804">Transcription</keyword>
<proteinExistence type="inferred from homology"/>
<dbReference type="PROSITE" id="PS00374">
    <property type="entry name" value="MGMT"/>
    <property type="match status" value="1"/>
</dbReference>
<gene>
    <name evidence="12" type="ORF">JQU52_11880</name>
</gene>
<dbReference type="RefSeq" id="WP_230338693.1">
    <property type="nucleotide sequence ID" value="NZ_CP069798.1"/>
</dbReference>
<dbReference type="GO" id="GO:0003700">
    <property type="term" value="F:DNA-binding transcription factor activity"/>
    <property type="evidence" value="ECO:0007669"/>
    <property type="project" value="InterPro"/>
</dbReference>
<dbReference type="PANTHER" id="PTHR10815:SF13">
    <property type="entry name" value="METHYLATED-DNA--PROTEIN-CYSTEINE METHYLTRANSFERASE"/>
    <property type="match status" value="1"/>
</dbReference>
<dbReference type="GO" id="GO:0043565">
    <property type="term" value="F:sequence-specific DNA binding"/>
    <property type="evidence" value="ECO:0007669"/>
    <property type="project" value="InterPro"/>
</dbReference>
<dbReference type="InterPro" id="IPR001497">
    <property type="entry name" value="MethylDNA_cys_MeTrfase_AS"/>
</dbReference>
<evidence type="ECO:0000259" key="11">
    <source>
        <dbReference type="PROSITE" id="PS01124"/>
    </source>
</evidence>
<evidence type="ECO:0000256" key="7">
    <source>
        <dbReference type="ARBA" id="ARBA00023015"/>
    </source>
</evidence>
<feature type="domain" description="HTH araC/xylS-type" evidence="11">
    <location>
        <begin position="12"/>
        <end position="109"/>
    </location>
</feature>
<dbReference type="Gene3D" id="1.10.10.10">
    <property type="entry name" value="Winged helix-like DNA-binding domain superfamily/Winged helix DNA-binding domain"/>
    <property type="match status" value="1"/>
</dbReference>
<dbReference type="AlphaFoldDB" id="A0A892ZFQ7"/>
<dbReference type="InterPro" id="IPR009057">
    <property type="entry name" value="Homeodomain-like_sf"/>
</dbReference>
<dbReference type="Proteomes" id="UP000653156">
    <property type="component" value="Chromosome"/>
</dbReference>
<keyword evidence="4 12" id="KW-0489">Methyltransferase</keyword>
<dbReference type="InterPro" id="IPR036388">
    <property type="entry name" value="WH-like_DNA-bd_sf"/>
</dbReference>
<dbReference type="GO" id="GO:0006281">
    <property type="term" value="P:DNA repair"/>
    <property type="evidence" value="ECO:0007669"/>
    <property type="project" value="UniProtKB-KW"/>
</dbReference>
<dbReference type="NCBIfam" id="TIGR00589">
    <property type="entry name" value="ogt"/>
    <property type="match status" value="1"/>
</dbReference>
<reference evidence="12" key="1">
    <citation type="submission" date="2021-02" db="EMBL/GenBank/DDBJ databases">
        <title>Neisseriaceae sp. 26B isolated from the cloaca of a Common Toad-headed Turtle (Mesoclemmys nasuta).</title>
        <authorList>
            <person name="Spergser J."/>
            <person name="Busse H.-J."/>
        </authorList>
    </citation>
    <scope>NUCLEOTIDE SEQUENCE</scope>
    <source>
        <strain evidence="12">26B</strain>
    </source>
</reference>
<comment type="catalytic activity">
    <reaction evidence="1">
        <text>a 4-O-methyl-thymidine in DNA + L-cysteinyl-[protein] = a thymidine in DNA + S-methyl-L-cysteinyl-[protein]</text>
        <dbReference type="Rhea" id="RHEA:53428"/>
        <dbReference type="Rhea" id="RHEA-COMP:10131"/>
        <dbReference type="Rhea" id="RHEA-COMP:10132"/>
        <dbReference type="Rhea" id="RHEA-COMP:13555"/>
        <dbReference type="Rhea" id="RHEA-COMP:13556"/>
        <dbReference type="ChEBI" id="CHEBI:29950"/>
        <dbReference type="ChEBI" id="CHEBI:82612"/>
        <dbReference type="ChEBI" id="CHEBI:137386"/>
        <dbReference type="ChEBI" id="CHEBI:137387"/>
        <dbReference type="EC" id="2.1.1.63"/>
    </reaction>
</comment>
<evidence type="ECO:0000256" key="10">
    <source>
        <dbReference type="ARBA" id="ARBA00049348"/>
    </source>
</evidence>
<evidence type="ECO:0000256" key="5">
    <source>
        <dbReference type="ARBA" id="ARBA00022679"/>
    </source>
</evidence>
<dbReference type="InterPro" id="IPR014048">
    <property type="entry name" value="MethylDNA_cys_MeTrfase_DNA-bd"/>
</dbReference>
<dbReference type="SUPFAM" id="SSF46689">
    <property type="entry name" value="Homeodomain-like"/>
    <property type="match status" value="1"/>
</dbReference>
<dbReference type="Pfam" id="PF12833">
    <property type="entry name" value="HTH_18"/>
    <property type="match status" value="1"/>
</dbReference>
<keyword evidence="6" id="KW-0227">DNA damage</keyword>
<evidence type="ECO:0000256" key="3">
    <source>
        <dbReference type="ARBA" id="ARBA00011918"/>
    </source>
</evidence>
<evidence type="ECO:0000256" key="9">
    <source>
        <dbReference type="ARBA" id="ARBA00023204"/>
    </source>
</evidence>